<protein>
    <submittedName>
        <fullName evidence="9">GMC oxidoreductase</fullName>
    </submittedName>
</protein>
<accession>A0A179FIZ3</accession>
<keyword evidence="4 6" id="KW-0274">FAD</keyword>
<dbReference type="Proteomes" id="UP000078397">
    <property type="component" value="Unassembled WGS sequence"/>
</dbReference>
<dbReference type="InterPro" id="IPR036188">
    <property type="entry name" value="FAD/NAD-bd_sf"/>
</dbReference>
<dbReference type="InterPro" id="IPR012132">
    <property type="entry name" value="GMC_OxRdtase"/>
</dbReference>
<dbReference type="Gene3D" id="4.10.450.10">
    <property type="entry name" value="Glucose Oxidase, domain 2"/>
    <property type="match status" value="1"/>
</dbReference>
<evidence type="ECO:0000256" key="6">
    <source>
        <dbReference type="PIRSR" id="PIRSR000137-2"/>
    </source>
</evidence>
<evidence type="ECO:0000256" key="4">
    <source>
        <dbReference type="ARBA" id="ARBA00022827"/>
    </source>
</evidence>
<dbReference type="Pfam" id="PF00732">
    <property type="entry name" value="GMC_oxred_N"/>
    <property type="match status" value="1"/>
</dbReference>
<keyword evidence="10" id="KW-1185">Reference proteome</keyword>
<dbReference type="SUPFAM" id="SSF51905">
    <property type="entry name" value="FAD/NAD(P)-binding domain"/>
    <property type="match status" value="1"/>
</dbReference>
<name>A0A179FIZ3_METCM</name>
<dbReference type="InterPro" id="IPR000172">
    <property type="entry name" value="GMC_OxRdtase_N"/>
</dbReference>
<dbReference type="Gene3D" id="3.30.560.10">
    <property type="entry name" value="Glucose Oxidase, domain 3"/>
    <property type="match status" value="1"/>
</dbReference>
<dbReference type="GO" id="GO:0050660">
    <property type="term" value="F:flavin adenine dinucleotide binding"/>
    <property type="evidence" value="ECO:0007669"/>
    <property type="project" value="InterPro"/>
</dbReference>
<feature type="domain" description="Glucose-methanol-choline oxidoreductase N-terminal" evidence="8">
    <location>
        <begin position="228"/>
        <end position="242"/>
    </location>
</feature>
<comment type="cofactor">
    <cofactor evidence="1 6">
        <name>FAD</name>
        <dbReference type="ChEBI" id="CHEBI:57692"/>
    </cofactor>
</comment>
<dbReference type="Gene3D" id="3.50.50.60">
    <property type="entry name" value="FAD/NAD(P)-binding domain"/>
    <property type="match status" value="1"/>
</dbReference>
<organism evidence="9 10">
    <name type="scientific">Pochonia chlamydosporia 170</name>
    <dbReference type="NCBI Taxonomy" id="1380566"/>
    <lineage>
        <taxon>Eukaryota</taxon>
        <taxon>Fungi</taxon>
        <taxon>Dikarya</taxon>
        <taxon>Ascomycota</taxon>
        <taxon>Pezizomycotina</taxon>
        <taxon>Sordariomycetes</taxon>
        <taxon>Hypocreomycetidae</taxon>
        <taxon>Hypocreales</taxon>
        <taxon>Clavicipitaceae</taxon>
        <taxon>Pochonia</taxon>
    </lineage>
</organism>
<evidence type="ECO:0000256" key="5">
    <source>
        <dbReference type="ARBA" id="ARBA00023002"/>
    </source>
</evidence>
<evidence type="ECO:0000256" key="3">
    <source>
        <dbReference type="ARBA" id="ARBA00022630"/>
    </source>
</evidence>
<dbReference type="PIRSF" id="PIRSF000137">
    <property type="entry name" value="Alcohol_oxidase"/>
    <property type="match status" value="1"/>
</dbReference>
<evidence type="ECO:0000313" key="10">
    <source>
        <dbReference type="Proteomes" id="UP000078397"/>
    </source>
</evidence>
<comment type="similarity">
    <text evidence="2">Belongs to the GMC oxidoreductase family.</text>
</comment>
<dbReference type="STRING" id="1380566.A0A179FIZ3"/>
<evidence type="ECO:0000313" key="9">
    <source>
        <dbReference type="EMBL" id="OAQ65220.1"/>
    </source>
</evidence>
<evidence type="ECO:0000256" key="7">
    <source>
        <dbReference type="SAM" id="MobiDB-lite"/>
    </source>
</evidence>
<gene>
    <name evidence="9" type="ORF">VFPPC_06368</name>
</gene>
<feature type="binding site" evidence="6">
    <location>
        <position position="39"/>
    </location>
    <ligand>
        <name>FAD</name>
        <dbReference type="ChEBI" id="CHEBI:57692"/>
    </ligand>
</feature>
<dbReference type="PANTHER" id="PTHR11552">
    <property type="entry name" value="GLUCOSE-METHANOL-CHOLINE GMC OXIDOREDUCTASE"/>
    <property type="match status" value="1"/>
</dbReference>
<dbReference type="EMBL" id="LSBJ02000005">
    <property type="protein sequence ID" value="OAQ65220.1"/>
    <property type="molecule type" value="Genomic_DNA"/>
</dbReference>
<keyword evidence="3" id="KW-0285">Flavoprotein</keyword>
<dbReference type="SUPFAM" id="SSF54373">
    <property type="entry name" value="FAD-linked reductases, C-terminal domain"/>
    <property type="match status" value="1"/>
</dbReference>
<dbReference type="GO" id="GO:0016614">
    <property type="term" value="F:oxidoreductase activity, acting on CH-OH group of donors"/>
    <property type="evidence" value="ECO:0007669"/>
    <property type="project" value="InterPro"/>
</dbReference>
<dbReference type="AlphaFoldDB" id="A0A179FIZ3"/>
<dbReference type="GeneID" id="28849406"/>
<evidence type="ECO:0000256" key="2">
    <source>
        <dbReference type="ARBA" id="ARBA00010790"/>
    </source>
</evidence>
<dbReference type="PANTHER" id="PTHR11552:SF201">
    <property type="entry name" value="GLUCOSE-METHANOL-CHOLINE OXIDOREDUCTASE N-TERMINAL DOMAIN-CONTAINING PROTEIN"/>
    <property type="match status" value="1"/>
</dbReference>
<proteinExistence type="inferred from homology"/>
<comment type="caution">
    <text evidence="9">The sequence shown here is derived from an EMBL/GenBank/DDBJ whole genome shotgun (WGS) entry which is preliminary data.</text>
</comment>
<dbReference type="KEGG" id="pchm:VFPPC_06368"/>
<dbReference type="RefSeq" id="XP_018142534.1">
    <property type="nucleotide sequence ID" value="XM_018285412.1"/>
</dbReference>
<dbReference type="OrthoDB" id="269227at2759"/>
<evidence type="ECO:0000256" key="1">
    <source>
        <dbReference type="ARBA" id="ARBA00001974"/>
    </source>
</evidence>
<feature type="region of interest" description="Disordered" evidence="7">
    <location>
        <begin position="1"/>
        <end position="20"/>
    </location>
</feature>
<keyword evidence="5" id="KW-0560">Oxidoreductase</keyword>
<sequence length="460" mass="49885">MTRNENANSPIDWSYGSTPQSRLNNRSMEFTAGKMIGGTSMINGMMYFRTAVPEIDGWERLGAKEWNWGSLWPYYKVVERFVDPTPAQADAGAGAVPEYHGRSGEVAVTYPSQLLTGDFSSTLAATWEALGVSVCQDASGGKVEGYTVRPMMVDRESGRRASAAEAFYYPIADRPNLRLIQGTALNLLWIGRAQGEKQAASGVKYLDGDGNVQSIIVNKAGEVIIAAGALATPTILEASGVGNPSVLTKLGIEVRVDLPGVGENLQDQPDLTLSYSSKTATPGVFTPYAAFVTAKDVFGNGTEDIAASTEANLRTWAETVASASNHIGPDAIESIFRHQHDLIFKKHVAIGEITMASSNTIASEYWSLLPFSRGSVHLHSKTAIGTYKVDIDPRFFQIDYDQQSFIALRRLTQKFWATDPAANLVTGTMDPKADQVPTGATDEQWKSFIKSARVEINYCG</sequence>
<evidence type="ECO:0000259" key="8">
    <source>
        <dbReference type="PROSITE" id="PS00624"/>
    </source>
</evidence>
<reference evidence="9 10" key="1">
    <citation type="journal article" date="2016" name="PLoS Pathog.">
        <title>Biosynthesis of antibiotic leucinostatins in bio-control fungus Purpureocillium lilacinum and their inhibition on phytophthora revealed by genome mining.</title>
        <authorList>
            <person name="Wang G."/>
            <person name="Liu Z."/>
            <person name="Lin R."/>
            <person name="Li E."/>
            <person name="Mao Z."/>
            <person name="Ling J."/>
            <person name="Yang Y."/>
            <person name="Yin W.B."/>
            <person name="Xie B."/>
        </authorList>
    </citation>
    <scope>NUCLEOTIDE SEQUENCE [LARGE SCALE GENOMIC DNA]</scope>
    <source>
        <strain evidence="9">170</strain>
    </source>
</reference>
<dbReference type="InterPro" id="IPR027424">
    <property type="entry name" value="Glucose_Oxidase_domain_2"/>
</dbReference>
<dbReference type="PROSITE" id="PS00624">
    <property type="entry name" value="GMC_OXRED_2"/>
    <property type="match status" value="1"/>
</dbReference>